<evidence type="ECO:0000256" key="1">
    <source>
        <dbReference type="SAM" id="MobiDB-lite"/>
    </source>
</evidence>
<evidence type="ECO:0000313" key="2">
    <source>
        <dbReference type="EMBL" id="GAX23855.1"/>
    </source>
</evidence>
<feature type="region of interest" description="Disordered" evidence="1">
    <location>
        <begin position="1"/>
        <end position="93"/>
    </location>
</feature>
<gene>
    <name evidence="2" type="ORF">FisN_20Hu060</name>
</gene>
<dbReference type="Proteomes" id="UP000198406">
    <property type="component" value="Unassembled WGS sequence"/>
</dbReference>
<organism evidence="2 3">
    <name type="scientific">Fistulifera solaris</name>
    <name type="common">Oleaginous diatom</name>
    <dbReference type="NCBI Taxonomy" id="1519565"/>
    <lineage>
        <taxon>Eukaryota</taxon>
        <taxon>Sar</taxon>
        <taxon>Stramenopiles</taxon>
        <taxon>Ochrophyta</taxon>
        <taxon>Bacillariophyta</taxon>
        <taxon>Bacillariophyceae</taxon>
        <taxon>Bacillariophycidae</taxon>
        <taxon>Naviculales</taxon>
        <taxon>Naviculaceae</taxon>
        <taxon>Fistulifera</taxon>
    </lineage>
</organism>
<reference evidence="2 3" key="1">
    <citation type="journal article" date="2015" name="Plant Cell">
        <title>Oil accumulation by the oleaginous diatom Fistulifera solaris as revealed by the genome and transcriptome.</title>
        <authorList>
            <person name="Tanaka T."/>
            <person name="Maeda Y."/>
            <person name="Veluchamy A."/>
            <person name="Tanaka M."/>
            <person name="Abida H."/>
            <person name="Marechal E."/>
            <person name="Bowler C."/>
            <person name="Muto M."/>
            <person name="Sunaga Y."/>
            <person name="Tanaka M."/>
            <person name="Yoshino T."/>
            <person name="Taniguchi T."/>
            <person name="Fukuda Y."/>
            <person name="Nemoto M."/>
            <person name="Matsumoto M."/>
            <person name="Wong P.S."/>
            <person name="Aburatani S."/>
            <person name="Fujibuchi W."/>
        </authorList>
    </citation>
    <scope>NUCLEOTIDE SEQUENCE [LARGE SCALE GENOMIC DNA]</scope>
    <source>
        <strain evidence="2 3">JPCC DA0580</strain>
    </source>
</reference>
<dbReference type="AlphaFoldDB" id="A0A1Z5KCH6"/>
<name>A0A1Z5KCH6_FISSO</name>
<protein>
    <submittedName>
        <fullName evidence="2">Uncharacterized protein</fullName>
    </submittedName>
</protein>
<dbReference type="EMBL" id="BDSP01000204">
    <property type="protein sequence ID" value="GAX23855.1"/>
    <property type="molecule type" value="Genomic_DNA"/>
</dbReference>
<feature type="compositionally biased region" description="Basic and acidic residues" evidence="1">
    <location>
        <begin position="1"/>
        <end position="10"/>
    </location>
</feature>
<accession>A0A1Z5KCH6</accession>
<dbReference type="InParanoid" id="A0A1Z5KCH6"/>
<evidence type="ECO:0000313" key="3">
    <source>
        <dbReference type="Proteomes" id="UP000198406"/>
    </source>
</evidence>
<comment type="caution">
    <text evidence="2">The sequence shown here is derived from an EMBL/GenBank/DDBJ whole genome shotgun (WGS) entry which is preliminary data.</text>
</comment>
<keyword evidence="3" id="KW-1185">Reference proteome</keyword>
<sequence>MSFESKKQATDEEGGTLPSEIAPGKETARENSVDSTQFFEAADEYDDYDDFAATSGSKIDKRQQDRGGSGGSGTIYSSKHVRAKESLPRSSKK</sequence>
<proteinExistence type="predicted"/>
<feature type="compositionally biased region" description="Acidic residues" evidence="1">
    <location>
        <begin position="41"/>
        <end position="50"/>
    </location>
</feature>